<protein>
    <submittedName>
        <fullName evidence="2">Transcriptional regulator</fullName>
    </submittedName>
</protein>
<dbReference type="Proteomes" id="UP001597106">
    <property type="component" value="Unassembled WGS sequence"/>
</dbReference>
<comment type="caution">
    <text evidence="2">The sequence shown here is derived from an EMBL/GenBank/DDBJ whole genome shotgun (WGS) entry which is preliminary data.</text>
</comment>
<dbReference type="Gene3D" id="1.10.260.40">
    <property type="entry name" value="lambda repressor-like DNA-binding domains"/>
    <property type="match status" value="1"/>
</dbReference>
<dbReference type="RefSeq" id="WP_275356422.1">
    <property type="nucleotide sequence ID" value="NZ_JBHTJW010000001.1"/>
</dbReference>
<evidence type="ECO:0000313" key="3">
    <source>
        <dbReference type="Proteomes" id="UP001597106"/>
    </source>
</evidence>
<name>A0ABW3GCS3_9PROT</name>
<dbReference type="EMBL" id="JBHTJW010000001">
    <property type="protein sequence ID" value="MFD0928172.1"/>
    <property type="molecule type" value="Genomic_DNA"/>
</dbReference>
<dbReference type="SMART" id="SM00530">
    <property type="entry name" value="HTH_XRE"/>
    <property type="match status" value="1"/>
</dbReference>
<proteinExistence type="predicted"/>
<sequence length="100" mass="10758">MKVPINSPADLGEVIRATRKSNNLRMDDLAGIAGVGHVFVGDVEYGKETAQIGRVMRLLGELGIKLSAEVPASAEAYLGKIRDQNGLVRPSQRKTQKGTQ</sequence>
<accession>A0ABW3GCS3</accession>
<dbReference type="PROSITE" id="PS50943">
    <property type="entry name" value="HTH_CROC1"/>
    <property type="match status" value="1"/>
</dbReference>
<dbReference type="SUPFAM" id="SSF47413">
    <property type="entry name" value="lambda repressor-like DNA-binding domains"/>
    <property type="match status" value="1"/>
</dbReference>
<evidence type="ECO:0000313" key="2">
    <source>
        <dbReference type="EMBL" id="MFD0928172.1"/>
    </source>
</evidence>
<dbReference type="CDD" id="cd00093">
    <property type="entry name" value="HTH_XRE"/>
    <property type="match status" value="1"/>
</dbReference>
<evidence type="ECO:0000259" key="1">
    <source>
        <dbReference type="PROSITE" id="PS50943"/>
    </source>
</evidence>
<gene>
    <name evidence="2" type="ORF">ACFQ1T_00130</name>
</gene>
<dbReference type="InterPro" id="IPR001387">
    <property type="entry name" value="Cro/C1-type_HTH"/>
</dbReference>
<keyword evidence="3" id="KW-1185">Reference proteome</keyword>
<organism evidence="2 3">
    <name type="scientific">Methylophilus glucosoxydans</name>
    <dbReference type="NCBI Taxonomy" id="752553"/>
    <lineage>
        <taxon>Bacteria</taxon>
        <taxon>Pseudomonadati</taxon>
        <taxon>Pseudomonadota</taxon>
        <taxon>Betaproteobacteria</taxon>
        <taxon>Nitrosomonadales</taxon>
        <taxon>Methylophilaceae</taxon>
        <taxon>Methylophilus</taxon>
    </lineage>
</organism>
<dbReference type="InterPro" id="IPR010982">
    <property type="entry name" value="Lambda_DNA-bd_dom_sf"/>
</dbReference>
<feature type="domain" description="HTH cro/C1-type" evidence="1">
    <location>
        <begin position="15"/>
        <end position="70"/>
    </location>
</feature>
<reference evidence="3" key="1">
    <citation type="journal article" date="2019" name="Int. J. Syst. Evol. Microbiol.">
        <title>The Global Catalogue of Microorganisms (GCM) 10K type strain sequencing project: providing services to taxonomists for standard genome sequencing and annotation.</title>
        <authorList>
            <consortium name="The Broad Institute Genomics Platform"/>
            <consortium name="The Broad Institute Genome Sequencing Center for Infectious Disease"/>
            <person name="Wu L."/>
            <person name="Ma J."/>
        </authorList>
    </citation>
    <scope>NUCLEOTIDE SEQUENCE [LARGE SCALE GENOMIC DNA]</scope>
    <source>
        <strain evidence="3">CCUG 59685</strain>
    </source>
</reference>